<name>A0ABQ3ZH11_9ACTN</name>
<dbReference type="Proteomes" id="UP000603200">
    <property type="component" value="Unassembled WGS sequence"/>
</dbReference>
<evidence type="ECO:0000256" key="1">
    <source>
        <dbReference type="ARBA" id="ARBA00023015"/>
    </source>
</evidence>
<dbReference type="PANTHER" id="PTHR30146">
    <property type="entry name" value="LACI-RELATED TRANSCRIPTIONAL REPRESSOR"/>
    <property type="match status" value="1"/>
</dbReference>
<evidence type="ECO:0000313" key="7">
    <source>
        <dbReference type="Proteomes" id="UP000603200"/>
    </source>
</evidence>
<sequence length="367" mass="38925">MASVNGHVTVNGSLHPVLPGRQPGSDYDAGIVEDKAEDEPGAGGAARRVTLRDVAKLAGVSHQTVSRAINDKGEIDPETRRRVLEAAKELRYRPSRFARGLVRPGAVTVGLIVPDVVNPFFPELIAGVIDAAQARGWQIVVASSQDDTSREPGLLRGLAGQVDAMIGYLFQTDDVITAAIEGVPLVVMNRRPAETIFAAVDLDVAPGVHAAVDHLVARGHRRIGMLDCPPACDPARRSGFLAAMAAHDLPADAIVDVEQSMAGGETGLEKLRAAHPGLTAVFAFNDLIALGAYRAIRRLDLNIPADLALVGFDGLTVGEILDPPLTTVHIDKRRMGELAVAQAQHLLDGTRPDPVFLETRLLVRGSA</sequence>
<dbReference type="Gene3D" id="1.10.260.40">
    <property type="entry name" value="lambda repressor-like DNA-binding domains"/>
    <property type="match status" value="1"/>
</dbReference>
<dbReference type="InterPro" id="IPR010982">
    <property type="entry name" value="Lambda_DNA-bd_dom_sf"/>
</dbReference>
<dbReference type="PRINTS" id="PR00036">
    <property type="entry name" value="HTHLACI"/>
</dbReference>
<accession>A0ABQ3ZH11</accession>
<dbReference type="InterPro" id="IPR028082">
    <property type="entry name" value="Peripla_BP_I"/>
</dbReference>
<feature type="region of interest" description="Disordered" evidence="4">
    <location>
        <begin position="1"/>
        <end position="26"/>
    </location>
</feature>
<dbReference type="CDD" id="cd06267">
    <property type="entry name" value="PBP1_LacI_sugar_binding-like"/>
    <property type="match status" value="1"/>
</dbReference>
<evidence type="ECO:0000256" key="2">
    <source>
        <dbReference type="ARBA" id="ARBA00023125"/>
    </source>
</evidence>
<dbReference type="CDD" id="cd01392">
    <property type="entry name" value="HTH_LacI"/>
    <property type="match status" value="1"/>
</dbReference>
<dbReference type="PROSITE" id="PS00356">
    <property type="entry name" value="HTH_LACI_1"/>
    <property type="match status" value="1"/>
</dbReference>
<feature type="compositionally biased region" description="Polar residues" evidence="4">
    <location>
        <begin position="1"/>
        <end position="12"/>
    </location>
</feature>
<gene>
    <name evidence="6" type="primary">lacI_1</name>
    <name evidence="6" type="ORF">Ahu01nite_009630</name>
</gene>
<reference evidence="6 7" key="1">
    <citation type="submission" date="2021-01" db="EMBL/GenBank/DDBJ databases">
        <title>Whole genome shotgun sequence of Actinoplanes humidus NBRC 14915.</title>
        <authorList>
            <person name="Komaki H."/>
            <person name="Tamura T."/>
        </authorList>
    </citation>
    <scope>NUCLEOTIDE SEQUENCE [LARGE SCALE GENOMIC DNA]</scope>
    <source>
        <strain evidence="6 7">NBRC 14915</strain>
    </source>
</reference>
<dbReference type="InterPro" id="IPR046335">
    <property type="entry name" value="LacI/GalR-like_sensor"/>
</dbReference>
<dbReference type="PROSITE" id="PS50932">
    <property type="entry name" value="HTH_LACI_2"/>
    <property type="match status" value="1"/>
</dbReference>
<keyword evidence="3" id="KW-0804">Transcription</keyword>
<organism evidence="6 7">
    <name type="scientific">Winogradskya humida</name>
    <dbReference type="NCBI Taxonomy" id="113566"/>
    <lineage>
        <taxon>Bacteria</taxon>
        <taxon>Bacillati</taxon>
        <taxon>Actinomycetota</taxon>
        <taxon>Actinomycetes</taxon>
        <taxon>Micromonosporales</taxon>
        <taxon>Micromonosporaceae</taxon>
        <taxon>Winogradskya</taxon>
    </lineage>
</organism>
<evidence type="ECO:0000313" key="6">
    <source>
        <dbReference type="EMBL" id="GIE17861.1"/>
    </source>
</evidence>
<evidence type="ECO:0000259" key="5">
    <source>
        <dbReference type="PROSITE" id="PS50932"/>
    </source>
</evidence>
<dbReference type="PANTHER" id="PTHR30146:SF138">
    <property type="entry name" value="TRANSCRIPTIONAL REGULATORY PROTEIN"/>
    <property type="match status" value="1"/>
</dbReference>
<evidence type="ECO:0000256" key="4">
    <source>
        <dbReference type="SAM" id="MobiDB-lite"/>
    </source>
</evidence>
<dbReference type="Gene3D" id="3.40.50.2300">
    <property type="match status" value="2"/>
</dbReference>
<keyword evidence="7" id="KW-1185">Reference proteome</keyword>
<feature type="domain" description="HTH lacI-type" evidence="5">
    <location>
        <begin position="49"/>
        <end position="103"/>
    </location>
</feature>
<comment type="caution">
    <text evidence="6">The sequence shown here is derived from an EMBL/GenBank/DDBJ whole genome shotgun (WGS) entry which is preliminary data.</text>
</comment>
<protein>
    <submittedName>
        <fullName evidence="6">LacI family transcriptional regulator</fullName>
    </submittedName>
</protein>
<proteinExistence type="predicted"/>
<dbReference type="SUPFAM" id="SSF47413">
    <property type="entry name" value="lambda repressor-like DNA-binding domains"/>
    <property type="match status" value="1"/>
</dbReference>
<keyword evidence="2" id="KW-0238">DNA-binding</keyword>
<dbReference type="InterPro" id="IPR000843">
    <property type="entry name" value="HTH_LacI"/>
</dbReference>
<keyword evidence="1" id="KW-0805">Transcription regulation</keyword>
<dbReference type="Pfam" id="PF00356">
    <property type="entry name" value="LacI"/>
    <property type="match status" value="1"/>
</dbReference>
<evidence type="ECO:0000256" key="3">
    <source>
        <dbReference type="ARBA" id="ARBA00023163"/>
    </source>
</evidence>
<dbReference type="SMART" id="SM00354">
    <property type="entry name" value="HTH_LACI"/>
    <property type="match status" value="1"/>
</dbReference>
<dbReference type="SUPFAM" id="SSF53822">
    <property type="entry name" value="Periplasmic binding protein-like I"/>
    <property type="match status" value="1"/>
</dbReference>
<dbReference type="EMBL" id="BOMN01000013">
    <property type="protein sequence ID" value="GIE17861.1"/>
    <property type="molecule type" value="Genomic_DNA"/>
</dbReference>
<dbReference type="Pfam" id="PF13377">
    <property type="entry name" value="Peripla_BP_3"/>
    <property type="match status" value="1"/>
</dbReference>